<dbReference type="PANTHER" id="PTHR30204:SF93">
    <property type="entry name" value="HTH MERR-TYPE DOMAIN-CONTAINING PROTEIN"/>
    <property type="match status" value="1"/>
</dbReference>
<dbReference type="KEGG" id="parq:DSM112329_04872"/>
<evidence type="ECO:0000259" key="2">
    <source>
        <dbReference type="PROSITE" id="PS50937"/>
    </source>
</evidence>
<dbReference type="SUPFAM" id="SSF46955">
    <property type="entry name" value="Putative DNA-binding domain"/>
    <property type="match status" value="1"/>
</dbReference>
<reference evidence="3" key="1">
    <citation type="submission" date="2022-12" db="EMBL/GenBank/DDBJ databases">
        <title>Paraconexibacter alkalitolerans sp. nov. and Baekduia alba sp. nov., isolated from soil and emended description of the genera Paraconexibacter (Chun et al., 2020) and Baekduia (An et al., 2020).</title>
        <authorList>
            <person name="Vieira S."/>
            <person name="Huber K.J."/>
            <person name="Geppert A."/>
            <person name="Wolf J."/>
            <person name="Neumann-Schaal M."/>
            <person name="Muesken M."/>
            <person name="Overmann J."/>
        </authorList>
    </citation>
    <scope>NUCLEOTIDE SEQUENCE</scope>
    <source>
        <strain evidence="3">AEG42_29</strain>
    </source>
</reference>
<feature type="domain" description="HTH merR-type" evidence="2">
    <location>
        <begin position="6"/>
        <end position="74"/>
    </location>
</feature>
<dbReference type="EMBL" id="CP114014">
    <property type="protein sequence ID" value="XAY07978.1"/>
    <property type="molecule type" value="Genomic_DNA"/>
</dbReference>
<dbReference type="InterPro" id="IPR009061">
    <property type="entry name" value="DNA-bd_dom_put_sf"/>
</dbReference>
<dbReference type="PROSITE" id="PS50937">
    <property type="entry name" value="HTH_MERR_2"/>
    <property type="match status" value="1"/>
</dbReference>
<accession>A0AAU7B214</accession>
<dbReference type="PRINTS" id="PR00040">
    <property type="entry name" value="HTHMERR"/>
</dbReference>
<evidence type="ECO:0000256" key="1">
    <source>
        <dbReference type="ARBA" id="ARBA00023125"/>
    </source>
</evidence>
<dbReference type="GO" id="GO:0003677">
    <property type="term" value="F:DNA binding"/>
    <property type="evidence" value="ECO:0007669"/>
    <property type="project" value="UniProtKB-KW"/>
</dbReference>
<dbReference type="RefSeq" id="WP_354699164.1">
    <property type="nucleotide sequence ID" value="NZ_CP114014.1"/>
</dbReference>
<proteinExistence type="predicted"/>
<dbReference type="GO" id="GO:0003700">
    <property type="term" value="F:DNA-binding transcription factor activity"/>
    <property type="evidence" value="ECO:0007669"/>
    <property type="project" value="InterPro"/>
</dbReference>
<dbReference type="Pfam" id="PF13411">
    <property type="entry name" value="MerR_1"/>
    <property type="match status" value="1"/>
</dbReference>
<dbReference type="Gene3D" id="1.10.1660.10">
    <property type="match status" value="1"/>
</dbReference>
<sequence length="250" mass="28188">MADEEQLTIDQLAQQTGMTVRNIRAHQARGLLPPPEVRGRTGFYGADHLTRIELIRELQGDGYNLDLIRKLLEGAAGQSGAVLRFTRTIRTPFVEEEPRIVTKEELAERFQSTDPKLLQRATELGLLRRLDDEGRFEEISPILAAAGGDLVELGIPAERAMELLTKMRRHADSVAKTFAQLFIEAVWQPFAEDGTPDEHWGEVSAALERLRPLASQSLLATFQIAMTEVVERELGRELERMTHKGGKRRR</sequence>
<dbReference type="PANTHER" id="PTHR30204">
    <property type="entry name" value="REDOX-CYCLING DRUG-SENSING TRANSCRIPTIONAL ACTIVATOR SOXR"/>
    <property type="match status" value="1"/>
</dbReference>
<evidence type="ECO:0000313" key="3">
    <source>
        <dbReference type="EMBL" id="XAY07978.1"/>
    </source>
</evidence>
<organism evidence="3">
    <name type="scientific">Paraconexibacter sp. AEG42_29</name>
    <dbReference type="NCBI Taxonomy" id="2997339"/>
    <lineage>
        <taxon>Bacteria</taxon>
        <taxon>Bacillati</taxon>
        <taxon>Actinomycetota</taxon>
        <taxon>Thermoleophilia</taxon>
        <taxon>Solirubrobacterales</taxon>
        <taxon>Paraconexibacteraceae</taxon>
        <taxon>Paraconexibacter</taxon>
    </lineage>
</organism>
<gene>
    <name evidence="3" type="ORF">DSM112329_04872</name>
</gene>
<dbReference type="AlphaFoldDB" id="A0AAU7B214"/>
<name>A0AAU7B214_9ACTN</name>
<protein>
    <recommendedName>
        <fullName evidence="2">HTH merR-type domain-containing protein</fullName>
    </recommendedName>
</protein>
<keyword evidence="1" id="KW-0238">DNA-binding</keyword>
<dbReference type="InterPro" id="IPR047057">
    <property type="entry name" value="MerR_fam"/>
</dbReference>
<dbReference type="SMART" id="SM00422">
    <property type="entry name" value="HTH_MERR"/>
    <property type="match status" value="1"/>
</dbReference>
<dbReference type="InterPro" id="IPR000551">
    <property type="entry name" value="MerR-type_HTH_dom"/>
</dbReference>